<dbReference type="InterPro" id="IPR043502">
    <property type="entry name" value="DNA/RNA_pol_sf"/>
</dbReference>
<dbReference type="InterPro" id="IPR057670">
    <property type="entry name" value="SH3_retrovirus"/>
</dbReference>
<dbReference type="InterPro" id="IPR036397">
    <property type="entry name" value="RNaseH_sf"/>
</dbReference>
<accession>A0A5A7T8G9</accession>
<feature type="domain" description="Integrase catalytic" evidence="3">
    <location>
        <begin position="578"/>
        <end position="744"/>
    </location>
</feature>
<dbReference type="OrthoDB" id="414104at2759"/>
<evidence type="ECO:0000256" key="2">
    <source>
        <dbReference type="SAM" id="MobiDB-lite"/>
    </source>
</evidence>
<dbReference type="PROSITE" id="PS50994">
    <property type="entry name" value="INTEGRASE"/>
    <property type="match status" value="1"/>
</dbReference>
<evidence type="ECO:0000259" key="3">
    <source>
        <dbReference type="PROSITE" id="PS50994"/>
    </source>
</evidence>
<dbReference type="InterPro" id="IPR012337">
    <property type="entry name" value="RNaseH-like_sf"/>
</dbReference>
<comment type="caution">
    <text evidence="4">The sequence shown here is derived from an EMBL/GenBank/DDBJ whole genome shotgun (WGS) entry which is preliminary data.</text>
</comment>
<dbReference type="SUPFAM" id="SSF53098">
    <property type="entry name" value="Ribonuclease H-like"/>
    <property type="match status" value="1"/>
</dbReference>
<evidence type="ECO:0000313" key="4">
    <source>
        <dbReference type="EMBL" id="KAA0037867.1"/>
    </source>
</evidence>
<dbReference type="Pfam" id="PF07727">
    <property type="entry name" value="RVT_2"/>
    <property type="match status" value="1"/>
</dbReference>
<dbReference type="InterPro" id="IPR054722">
    <property type="entry name" value="PolX-like_BBD"/>
</dbReference>
<dbReference type="Proteomes" id="UP000321393">
    <property type="component" value="Unassembled WGS sequence"/>
</dbReference>
<dbReference type="EMBL" id="SSTE01018788">
    <property type="protein sequence ID" value="KAA0037867.1"/>
    <property type="molecule type" value="Genomic_DNA"/>
</dbReference>
<feature type="region of interest" description="Disordered" evidence="2">
    <location>
        <begin position="905"/>
        <end position="924"/>
    </location>
</feature>
<dbReference type="Pfam" id="PF22936">
    <property type="entry name" value="Pol_BBD"/>
    <property type="match status" value="1"/>
</dbReference>
<dbReference type="Gene3D" id="3.30.420.10">
    <property type="entry name" value="Ribonuclease H-like superfamily/Ribonuclease H"/>
    <property type="match status" value="1"/>
</dbReference>
<dbReference type="Pfam" id="PF13976">
    <property type="entry name" value="gag_pre-integrs"/>
    <property type="match status" value="1"/>
</dbReference>
<evidence type="ECO:0000313" key="5">
    <source>
        <dbReference type="Proteomes" id="UP000321393"/>
    </source>
</evidence>
<dbReference type="InterPro" id="IPR001584">
    <property type="entry name" value="Integrase_cat-core"/>
</dbReference>
<dbReference type="GO" id="GO:0003676">
    <property type="term" value="F:nucleic acid binding"/>
    <property type="evidence" value="ECO:0007669"/>
    <property type="project" value="InterPro"/>
</dbReference>
<name>A0A5A7T8G9_CUCMM</name>
<sequence>MAEETNNRQLIVDGNTVSSKFIEDLTEKLTKAMFRNFQPPLGPATGPEGGLPPMTIVFNGRNYGVWSQMVEVLLASKDKLGHINGERTQPASNDTGYKRWMSDNSMVKGWILSSLDPNLIGNFIRFSTAKEVWDSIKLTFFDGNDNTQIYDLEVKVYGLKQTGTLEDYFYTLQGLWKEIEFRKPNPMTCPIDIEKYNRVEQDRKVYIFLGGLEDRFDGIRAEILRMTPLPTVEETYGHVRREDVRQSVMVGKSTDLSNSVAMIVQGAKQVAGVPHISTNSTHGNSNNSVPGDPLSLSSQVQGKESSSNQGAVHFTTRYNKTEAVLKCTHCGGKGHSKDTCFKIHGYPDWYKELKKKQAEAKRGKVSIAVSGKNGDDSPSEGIIFLSSNLSNDNSTWIVDSGASDHMTFTKTDLTAECVTKKTEILNANGISYPVKCAGSIKVTSQLNLSNVLVVPSLATRLMSVSKLTKDRNCVVKMYSDYFIIQDILTKEIIGRGIERDGLYHLEDLKAGRANLVVDQTEVQNKIWTWHRRLGHPSLGYMKKLLPRLFKNNNLTVFNCDTCIKAKSHRVSYAPSSNKSNSPFDLIHSDVWGPAPVSSIDGNKWFVLFIDDCTRMTWVYLLKSKDEVPSVFKKFYTMIKTQFGKGIKFFRSDNGGEFIGKVLKDFFVQMGIVHETSCVGTPQQNGVAERKNRHILEMSRALLFEYHVPTKFWDKSILMAVYVLNRLPTKINNFQTPLKTLEKHHSIPSVLSLTPKIFGCVAYVHVPKTQRSKLSPCAVRCVFLGFGQNQKGYKCFDVDSRKWYVTMDVTFVEHEAFFKPTIQSDQGENSSESDVWKNKDLLSFQGWTPGCEQYGQDGVSGTDESDGNGNGTDESDGDGNGATDGNKPLEMYSRNKNRAVFGMESENEEVIQPNEEPQGPMSPEDQLQVSLPTSKYTLPVRCNRGIPPKRYEPDEDRHKKSKYPIANFVDTKSLSGPVKRFNENLLSCKIPENVDEAKSDPNWSQAMEAEMSALYNNKTWTLVELPQGKIPVGCRWVFSIKYNANGEIDRYKARLVAKGYTQTQGIDFQETFSPVAKLNTIRVLLSLAANLDWPLHQFDVKNAFLHGELKEEVYMEQPPGYKSTNAKPMVCKLNKALYGLKQSPRAWFGRFCRAMQSYGFKQCDSDHTLFLKRNQEKLTALIIYVDDMIVTGNDTQEIATLEKKLSGEFEMKNLGGLKYFLRIEVMRSKQGIVLSQRKYILDLLAEIGMLDCRPADTPVVQGVKLGEFPDQVPANKERYQRLVGKLIYLAHTRPDIAYGVSVVSQFMHNPSEDHMDAVMRIIRYLKGCPGKGITFKKNGHLDVSGFTDADWAGSVSDRRSTAGYFTFVGGNLVTWRSKKQSVVALSSAEAEFRGVAKGICELLWLRRLLGELGFAPTQAMDLYCDSRPAIDISHNPVQHDRTKHVEIDRHFIKEKLESNVIQMVHVRSGEQLADILTKAVMSKMFTSIIDKLGMQDAYIPT</sequence>
<feature type="region of interest" description="Disordered" evidence="2">
    <location>
        <begin position="852"/>
        <end position="892"/>
    </location>
</feature>
<dbReference type="GO" id="GO:0004190">
    <property type="term" value="F:aspartic-type endopeptidase activity"/>
    <property type="evidence" value="ECO:0007669"/>
    <property type="project" value="UniProtKB-KW"/>
</dbReference>
<dbReference type="PANTHER" id="PTHR11439:SF467">
    <property type="entry name" value="INTEGRASE CATALYTIC DOMAIN-CONTAINING PROTEIN"/>
    <property type="match status" value="1"/>
</dbReference>
<gene>
    <name evidence="4" type="ORF">E6C27_scaffold36G00310</name>
</gene>
<protein>
    <submittedName>
        <fullName evidence="4">Polyprotein (Retrotrasposon protein)</fullName>
    </submittedName>
</protein>
<dbReference type="SUPFAM" id="SSF56672">
    <property type="entry name" value="DNA/RNA polymerases"/>
    <property type="match status" value="1"/>
</dbReference>
<organism evidence="4 5">
    <name type="scientific">Cucumis melo var. makuwa</name>
    <name type="common">Oriental melon</name>
    <dbReference type="NCBI Taxonomy" id="1194695"/>
    <lineage>
        <taxon>Eukaryota</taxon>
        <taxon>Viridiplantae</taxon>
        <taxon>Streptophyta</taxon>
        <taxon>Embryophyta</taxon>
        <taxon>Tracheophyta</taxon>
        <taxon>Spermatophyta</taxon>
        <taxon>Magnoliopsida</taxon>
        <taxon>eudicotyledons</taxon>
        <taxon>Gunneridae</taxon>
        <taxon>Pentapetalae</taxon>
        <taxon>rosids</taxon>
        <taxon>fabids</taxon>
        <taxon>Cucurbitales</taxon>
        <taxon>Cucurbitaceae</taxon>
        <taxon>Benincaseae</taxon>
        <taxon>Cucumis</taxon>
    </lineage>
</organism>
<feature type="region of interest" description="Disordered" evidence="2">
    <location>
        <begin position="274"/>
        <end position="313"/>
    </location>
</feature>
<dbReference type="PANTHER" id="PTHR11439">
    <property type="entry name" value="GAG-POL-RELATED RETROTRANSPOSON"/>
    <property type="match status" value="1"/>
</dbReference>
<proteinExistence type="predicted"/>
<feature type="compositionally biased region" description="Low complexity" evidence="2">
    <location>
        <begin position="277"/>
        <end position="288"/>
    </location>
</feature>
<keyword evidence="1" id="KW-0645">Protease</keyword>
<evidence type="ECO:0000256" key="1">
    <source>
        <dbReference type="ARBA" id="ARBA00022750"/>
    </source>
</evidence>
<dbReference type="InterPro" id="IPR013103">
    <property type="entry name" value="RVT_2"/>
</dbReference>
<dbReference type="Pfam" id="PF00665">
    <property type="entry name" value="rve"/>
    <property type="match status" value="1"/>
</dbReference>
<feature type="compositionally biased region" description="Polar residues" evidence="2">
    <location>
        <begin position="295"/>
        <end position="310"/>
    </location>
</feature>
<reference evidence="4 5" key="1">
    <citation type="submission" date="2019-08" db="EMBL/GenBank/DDBJ databases">
        <title>Draft genome sequences of two oriental melons (Cucumis melo L. var makuwa).</title>
        <authorList>
            <person name="Kwon S.-Y."/>
        </authorList>
    </citation>
    <scope>NUCLEOTIDE SEQUENCE [LARGE SCALE GENOMIC DNA]</scope>
    <source>
        <strain evidence="5">cv. SW 3</strain>
        <tissue evidence="4">Leaf</tissue>
    </source>
</reference>
<keyword evidence="1" id="KW-0064">Aspartyl protease</keyword>
<dbReference type="Pfam" id="PF25597">
    <property type="entry name" value="SH3_retrovirus"/>
    <property type="match status" value="1"/>
</dbReference>
<dbReference type="GO" id="GO:0015074">
    <property type="term" value="P:DNA integration"/>
    <property type="evidence" value="ECO:0007669"/>
    <property type="project" value="InterPro"/>
</dbReference>
<dbReference type="CDD" id="cd09272">
    <property type="entry name" value="RNase_HI_RT_Ty1"/>
    <property type="match status" value="1"/>
</dbReference>
<dbReference type="InterPro" id="IPR025724">
    <property type="entry name" value="GAG-pre-integrase_dom"/>
</dbReference>
<keyword evidence="1" id="KW-0378">Hydrolase</keyword>